<sequence>MAPEPESSSTPNSSLRDRYIALIDQIVTITLKGQLRSKEQIYQQLVQEVEVGTGEIFERCLTERLEATQAQVEQADDELKQARASRSLRAMQTIQGEWERYQKQQQASNALTRATEAILQAASTERLSVWLTYVDPNQGNRFNPEALKQLAQALDRAVQSGEWATDDNLSSEIQLLTTGIRDGLVSCQRLEDALIRWIYEPVTSIGFEGSATVGPWKLWAEQVQSPVPKQLFQTLAGNQSVANWVHQSSLGIREWIELAVLLQFLQRSLVAWFEKQPYSSKWGKTQSIATYLTFAAIWCELLQGIGGAVNLNTNSRQALAQGCFQALLQVLRGFSQQPYFPLYGGIFALFSGSYLTDALQYLDQPLRQVAGTQEKARILTLLGYSQRALGQYQQAIGFHQQALEIARTAADQACEIANLNHLSRIYVAQKNYVEAINYSQRALILARQVGDRLGEANALTNFGYSEVLSARELDRIDSDRYDMAVGYLQQGLQLSEKLGDRQSQSLCYNSLGIAYVILNQPQQAIAYLEKGVQAAQASGDLYLQGLNLTYLAEAYYSLDEREKTVLAALLSMYLLNQISATEWRQSAGLLTILQGQLGEVGFEQLRRQLRPQLIPVIGVDGYDHLPTLLNDYRQSDE</sequence>
<evidence type="ECO:0000256" key="2">
    <source>
        <dbReference type="ARBA" id="ARBA00022490"/>
    </source>
</evidence>
<protein>
    <submittedName>
        <fullName evidence="6">Tetratricopeptide repeat protein</fullName>
    </submittedName>
</protein>
<keyword evidence="4" id="KW-0802">TPR repeat</keyword>
<gene>
    <name evidence="6" type="ORF">HJG54_21660</name>
</gene>
<comment type="subcellular location">
    <subcellularLocation>
        <location evidence="1">Cytoplasm</location>
    </subcellularLocation>
</comment>
<keyword evidence="5" id="KW-0175">Coiled coil</keyword>
<reference evidence="6" key="1">
    <citation type="submission" date="2020-05" db="EMBL/GenBank/DDBJ databases">
        <authorList>
            <person name="Zhu T."/>
            <person name="Keshari N."/>
            <person name="Lu X."/>
        </authorList>
    </citation>
    <scope>NUCLEOTIDE SEQUENCE</scope>
    <source>
        <strain evidence="6">NK1-12</strain>
    </source>
</reference>
<dbReference type="InterPro" id="IPR011990">
    <property type="entry name" value="TPR-like_helical_dom_sf"/>
</dbReference>
<keyword evidence="2" id="KW-0963">Cytoplasm</keyword>
<feature type="repeat" description="TPR" evidence="4">
    <location>
        <begin position="376"/>
        <end position="409"/>
    </location>
</feature>
<dbReference type="InterPro" id="IPR019734">
    <property type="entry name" value="TPR_rpt"/>
</dbReference>
<evidence type="ECO:0000256" key="4">
    <source>
        <dbReference type="PROSITE-ProRule" id="PRU00339"/>
    </source>
</evidence>
<dbReference type="SUPFAM" id="SSF48452">
    <property type="entry name" value="TPR-like"/>
    <property type="match status" value="1"/>
</dbReference>
<evidence type="ECO:0000256" key="1">
    <source>
        <dbReference type="ARBA" id="ARBA00004496"/>
    </source>
</evidence>
<name>A0AA97AJR5_9CYAN</name>
<accession>A0AA97AJR5</accession>
<dbReference type="AlphaFoldDB" id="A0AA97AJR5"/>
<evidence type="ECO:0000256" key="5">
    <source>
        <dbReference type="SAM" id="Coils"/>
    </source>
</evidence>
<proteinExistence type="predicted"/>
<evidence type="ECO:0000313" key="6">
    <source>
        <dbReference type="EMBL" id="WNZ25201.1"/>
    </source>
</evidence>
<dbReference type="EMBL" id="CP053586">
    <property type="protein sequence ID" value="WNZ25201.1"/>
    <property type="molecule type" value="Genomic_DNA"/>
</dbReference>
<dbReference type="Pfam" id="PF13176">
    <property type="entry name" value="TPR_7"/>
    <property type="match status" value="1"/>
</dbReference>
<dbReference type="RefSeq" id="WP_316431349.1">
    <property type="nucleotide sequence ID" value="NZ_CP053586.1"/>
</dbReference>
<dbReference type="PANTHER" id="PTHR45954:SF1">
    <property type="entry name" value="LD33695P"/>
    <property type="match status" value="1"/>
</dbReference>
<dbReference type="Pfam" id="PF13424">
    <property type="entry name" value="TPR_12"/>
    <property type="match status" value="1"/>
</dbReference>
<dbReference type="PANTHER" id="PTHR45954">
    <property type="entry name" value="LD33695P"/>
    <property type="match status" value="1"/>
</dbReference>
<dbReference type="SMART" id="SM00028">
    <property type="entry name" value="TPR"/>
    <property type="match status" value="3"/>
</dbReference>
<dbReference type="Gene3D" id="1.25.40.10">
    <property type="entry name" value="Tetratricopeptide repeat domain"/>
    <property type="match status" value="2"/>
</dbReference>
<dbReference type="GO" id="GO:0005938">
    <property type="term" value="C:cell cortex"/>
    <property type="evidence" value="ECO:0007669"/>
    <property type="project" value="TreeGrafter"/>
</dbReference>
<feature type="coiled-coil region" evidence="5">
    <location>
        <begin position="58"/>
        <end position="85"/>
    </location>
</feature>
<organism evidence="6">
    <name type="scientific">Leptolyngbya sp. NK1-12</name>
    <dbReference type="NCBI Taxonomy" id="2547451"/>
    <lineage>
        <taxon>Bacteria</taxon>
        <taxon>Bacillati</taxon>
        <taxon>Cyanobacteriota</taxon>
        <taxon>Cyanophyceae</taxon>
        <taxon>Leptolyngbyales</taxon>
        <taxon>Leptolyngbyaceae</taxon>
        <taxon>Leptolyngbya group</taxon>
        <taxon>Leptolyngbya</taxon>
    </lineage>
</organism>
<dbReference type="Pfam" id="PF13374">
    <property type="entry name" value="TPR_10"/>
    <property type="match status" value="1"/>
</dbReference>
<evidence type="ECO:0000256" key="3">
    <source>
        <dbReference type="ARBA" id="ARBA00022737"/>
    </source>
</evidence>
<dbReference type="GO" id="GO:0005092">
    <property type="term" value="F:GDP-dissociation inhibitor activity"/>
    <property type="evidence" value="ECO:0007669"/>
    <property type="project" value="TreeGrafter"/>
</dbReference>
<dbReference type="PROSITE" id="PS50005">
    <property type="entry name" value="TPR"/>
    <property type="match status" value="1"/>
</dbReference>
<keyword evidence="3" id="KW-0677">Repeat</keyword>
<dbReference type="InterPro" id="IPR052386">
    <property type="entry name" value="GPSM"/>
</dbReference>
<dbReference type="GO" id="GO:0001965">
    <property type="term" value="F:G-protein alpha-subunit binding"/>
    <property type="evidence" value="ECO:0007669"/>
    <property type="project" value="TreeGrafter"/>
</dbReference>